<feature type="transmembrane region" description="Helical" evidence="2">
    <location>
        <begin position="110"/>
        <end position="137"/>
    </location>
</feature>
<evidence type="ECO:0000256" key="1">
    <source>
        <dbReference type="SAM" id="MobiDB-lite"/>
    </source>
</evidence>
<feature type="compositionally biased region" description="Basic residues" evidence="1">
    <location>
        <begin position="319"/>
        <end position="329"/>
    </location>
</feature>
<feature type="compositionally biased region" description="Low complexity" evidence="1">
    <location>
        <begin position="686"/>
        <end position="705"/>
    </location>
</feature>
<dbReference type="KEGG" id="lgi:LOTGIDRAFT_168095"/>
<gene>
    <name evidence="3" type="ORF">LOTGIDRAFT_168095</name>
</gene>
<dbReference type="OMA" id="EYQNIDE"/>
<feature type="region of interest" description="Disordered" evidence="1">
    <location>
        <begin position="377"/>
        <end position="409"/>
    </location>
</feature>
<dbReference type="EMBL" id="KB203331">
    <property type="protein sequence ID" value="ESO85074.1"/>
    <property type="molecule type" value="Genomic_DNA"/>
</dbReference>
<proteinExistence type="predicted"/>
<accession>V4B8J8</accession>
<dbReference type="OrthoDB" id="6117712at2759"/>
<keyword evidence="4" id="KW-1185">Reference proteome</keyword>
<keyword evidence="2" id="KW-1133">Transmembrane helix</keyword>
<dbReference type="RefSeq" id="XP_009064217.1">
    <property type="nucleotide sequence ID" value="XM_009065969.1"/>
</dbReference>
<dbReference type="Proteomes" id="UP000030746">
    <property type="component" value="Unassembled WGS sequence"/>
</dbReference>
<sequence>MTKVPDKKFQGNALIQCNRLTVDRETNRGGMKEGKRMKRVWNEKRLWIFLVWGLVVSVCGLVTGGIYLNLRTLTSSEKYTEIIPNYVNFISVIIAGIMVLVLFWKRNVILVFSCVFVNVGAAFLNGISAILTGTLIIPPINQLLHCTFLSPQKQCHCLSPYSRSFVQLDYSIEEPVTLIFQDTSNCNDIEVILIQILYTLCGLCVVSAIACIISAILALMVLRMERRRKLGYQNSTYDEIFTISNSNTPDSSDSENEHNPNLVRPVLPSYSDLDRIESDTSANRLRSSLQRSHSLKAPKTESNNLDVVDNTTPKEKVTKGKLKEHRRRGQRAVTLHNLDSKQLMVILSLQMRYLKENEHSKSQVELSARKLDEQLRRSFTPQPYHSRPKPSESDVRKIRSHTPQPYKTKKQQMYENLQTANLNEFYENNFPPWERSQSTKAKLSKEKRKSSHIPHYEEIDDMRSYMSGDEDDRIYANQSEVKIQKKKKIKPKIPTDSEESEFSDIPPNRARRSHRKNTSSDLPINIPVQQNIIPNPGRPKSYIKAIDNPDPNPEDLYGQVNKHSSLINHAQSQPNHLNQPEYHNINEGRQSSEGIYAQPVKKMNPKAAFQRIPDSNSVPVINQPNLYQNTVERCSAFQVVQRSSEAGTGIVGYIDPVTRHNYQLYSAMERKIDEEKPPPYSPPPCYSDCTTTSRDSSSQSSSLSHHSNHSLPHHTYNQGNKHRPKFVYTTESNRPLLETQTGCSYSESSRNKPTSVHQQIIEPSPEQYRANIDNQPAAFSPPYRANYVINFDNEQPKVLLEGESSDPDEMETVI</sequence>
<dbReference type="GeneID" id="20240769"/>
<protein>
    <submittedName>
        <fullName evidence="3">Uncharacterized protein</fullName>
    </submittedName>
</protein>
<dbReference type="HOGENOM" id="CLU_346927_0_0_1"/>
<dbReference type="PANTHER" id="PTHR39952">
    <property type="entry name" value="FI02073P"/>
    <property type="match status" value="1"/>
</dbReference>
<reference evidence="3 4" key="1">
    <citation type="journal article" date="2013" name="Nature">
        <title>Insights into bilaterian evolution from three spiralian genomes.</title>
        <authorList>
            <person name="Simakov O."/>
            <person name="Marletaz F."/>
            <person name="Cho S.J."/>
            <person name="Edsinger-Gonzales E."/>
            <person name="Havlak P."/>
            <person name="Hellsten U."/>
            <person name="Kuo D.H."/>
            <person name="Larsson T."/>
            <person name="Lv J."/>
            <person name="Arendt D."/>
            <person name="Savage R."/>
            <person name="Osoegawa K."/>
            <person name="de Jong P."/>
            <person name="Grimwood J."/>
            <person name="Chapman J.A."/>
            <person name="Shapiro H."/>
            <person name="Aerts A."/>
            <person name="Otillar R.P."/>
            <person name="Terry A.Y."/>
            <person name="Boore J.L."/>
            <person name="Grigoriev I.V."/>
            <person name="Lindberg D.R."/>
            <person name="Seaver E.C."/>
            <person name="Weisblat D.A."/>
            <person name="Putnam N.H."/>
            <person name="Rokhsar D.S."/>
        </authorList>
    </citation>
    <scope>NUCLEOTIDE SEQUENCE [LARGE SCALE GENOMIC DNA]</scope>
</reference>
<keyword evidence="2" id="KW-0812">Transmembrane</keyword>
<dbReference type="CTD" id="20240769"/>
<dbReference type="PANTHER" id="PTHR39952:SF1">
    <property type="match status" value="1"/>
</dbReference>
<evidence type="ECO:0000313" key="4">
    <source>
        <dbReference type="Proteomes" id="UP000030746"/>
    </source>
</evidence>
<organism evidence="3 4">
    <name type="scientific">Lottia gigantea</name>
    <name type="common">Giant owl limpet</name>
    <dbReference type="NCBI Taxonomy" id="225164"/>
    <lineage>
        <taxon>Eukaryota</taxon>
        <taxon>Metazoa</taxon>
        <taxon>Spiralia</taxon>
        <taxon>Lophotrochozoa</taxon>
        <taxon>Mollusca</taxon>
        <taxon>Gastropoda</taxon>
        <taxon>Patellogastropoda</taxon>
        <taxon>Lottioidea</taxon>
        <taxon>Lottiidae</taxon>
        <taxon>Lottia</taxon>
    </lineage>
</organism>
<evidence type="ECO:0000313" key="3">
    <source>
        <dbReference type="EMBL" id="ESO85074.1"/>
    </source>
</evidence>
<evidence type="ECO:0000256" key="2">
    <source>
        <dbReference type="SAM" id="Phobius"/>
    </source>
</evidence>
<feature type="region of interest" description="Disordered" evidence="1">
    <location>
        <begin position="485"/>
        <end position="523"/>
    </location>
</feature>
<feature type="region of interest" description="Disordered" evidence="1">
    <location>
        <begin position="281"/>
        <end position="329"/>
    </location>
</feature>
<dbReference type="AlphaFoldDB" id="V4B8J8"/>
<feature type="transmembrane region" description="Helical" evidence="2">
    <location>
        <begin position="82"/>
        <end position="103"/>
    </location>
</feature>
<feature type="transmembrane region" description="Helical" evidence="2">
    <location>
        <begin position="46"/>
        <end position="70"/>
    </location>
</feature>
<keyword evidence="2" id="KW-0472">Membrane</keyword>
<feature type="compositionally biased region" description="Polar residues" evidence="1">
    <location>
        <begin position="300"/>
        <end position="311"/>
    </location>
</feature>
<feature type="transmembrane region" description="Helical" evidence="2">
    <location>
        <begin position="192"/>
        <end position="222"/>
    </location>
</feature>
<feature type="region of interest" description="Disordered" evidence="1">
    <location>
        <begin position="672"/>
        <end position="721"/>
    </location>
</feature>
<name>V4B8J8_LOTGI</name>
<feature type="region of interest" description="Disordered" evidence="1">
    <location>
        <begin position="244"/>
        <end position="267"/>
    </location>
</feature>